<organism evidence="10 11">
    <name type="scientific">Vibrio owensii</name>
    <dbReference type="NCBI Taxonomy" id="696485"/>
    <lineage>
        <taxon>Bacteria</taxon>
        <taxon>Pseudomonadati</taxon>
        <taxon>Pseudomonadota</taxon>
        <taxon>Gammaproteobacteria</taxon>
        <taxon>Vibrionales</taxon>
        <taxon>Vibrionaceae</taxon>
        <taxon>Vibrio</taxon>
    </lineage>
</organism>
<evidence type="ECO:0000256" key="6">
    <source>
        <dbReference type="ARBA" id="ARBA00053369"/>
    </source>
</evidence>
<comment type="function">
    <text evidence="6 9">Nucleoside triphosphate pyrophosphatase that hydrolyzes 7-methyl-GTP (m(7)GTP). May have a dual role in cell division arrest and in preventing the incorporation of modified nucleotides into cellular nucleic acids.</text>
</comment>
<dbReference type="GO" id="GO:0009117">
    <property type="term" value="P:nucleotide metabolic process"/>
    <property type="evidence" value="ECO:0007669"/>
    <property type="project" value="UniProtKB-KW"/>
</dbReference>
<evidence type="ECO:0000256" key="2">
    <source>
        <dbReference type="ARBA" id="ARBA00022490"/>
    </source>
</evidence>
<evidence type="ECO:0000256" key="4">
    <source>
        <dbReference type="ARBA" id="ARBA00023080"/>
    </source>
</evidence>
<dbReference type="SUPFAM" id="SSF52972">
    <property type="entry name" value="ITPase-like"/>
    <property type="match status" value="1"/>
</dbReference>
<comment type="caution">
    <text evidence="10">The sequence shown here is derived from an EMBL/GenBank/DDBJ whole genome shotgun (WGS) entry which is preliminary data.</text>
</comment>
<dbReference type="EC" id="3.6.1.-" evidence="9"/>
<dbReference type="NCBIfam" id="TIGR00172">
    <property type="entry name" value="maf"/>
    <property type="match status" value="1"/>
</dbReference>
<evidence type="ECO:0000256" key="3">
    <source>
        <dbReference type="ARBA" id="ARBA00022801"/>
    </source>
</evidence>
<dbReference type="AlphaFoldDB" id="A0AAU9QBU9"/>
<comment type="cofactor">
    <cofactor evidence="9">
        <name>a divalent metal cation</name>
        <dbReference type="ChEBI" id="CHEBI:60240"/>
    </cofactor>
</comment>
<dbReference type="EMBL" id="CAKMTQ010000067">
    <property type="protein sequence ID" value="CAH1541366.1"/>
    <property type="molecule type" value="Genomic_DNA"/>
</dbReference>
<dbReference type="HAMAP" id="MF_00528">
    <property type="entry name" value="Maf"/>
    <property type="match status" value="1"/>
</dbReference>
<dbReference type="Gene3D" id="3.90.950.10">
    <property type="match status" value="1"/>
</dbReference>
<proteinExistence type="inferred from homology"/>
<sequence>MKNYQLVLASTSPFRKQLLEKLAVPFTCLSPNCDETPLANETPLELVQRLAIGKATSCDTTHDSLVIGSDQVCVIDGNIVGKPLNRENAIKQLLAQSSKTITFYTGLAVHNTATNHTEVGFDTFEVHFRDLTREQIERYVDREEPFYCAGSFKSEGMGICLFKKLVGKDPNTLVGLPLIDLIDMLQKQGLEVLQGIPKTPKG</sequence>
<dbReference type="InterPro" id="IPR029001">
    <property type="entry name" value="ITPase-like_fam"/>
</dbReference>
<keyword evidence="3 9" id="KW-0378">Hydrolase</keyword>
<comment type="caution">
    <text evidence="9">Lacks conserved residue(s) required for the propagation of feature annotation.</text>
</comment>
<dbReference type="CDD" id="cd00555">
    <property type="entry name" value="Maf"/>
    <property type="match status" value="1"/>
</dbReference>
<accession>A0AAU9QBU9</accession>
<reference evidence="10" key="1">
    <citation type="submission" date="2022-01" db="EMBL/GenBank/DDBJ databases">
        <authorList>
            <person name="Lagorce A."/>
        </authorList>
    </citation>
    <scope>NUCLEOTIDE SEQUENCE</scope>
    <source>
        <strain evidence="10">Th15_F1_D04</strain>
    </source>
</reference>
<dbReference type="Pfam" id="PF02545">
    <property type="entry name" value="Maf"/>
    <property type="match status" value="1"/>
</dbReference>
<keyword evidence="4 9" id="KW-0546">Nucleotide metabolism</keyword>
<keyword evidence="2 9" id="KW-0963">Cytoplasm</keyword>
<comment type="subcellular location">
    <subcellularLocation>
        <location evidence="1 9">Cytoplasm</location>
    </subcellularLocation>
</comment>
<comment type="similarity">
    <text evidence="7 9">Belongs to the Maf family. YceF subfamily.</text>
</comment>
<feature type="site" description="Important for substrate specificity" evidence="9">
    <location>
        <position position="71"/>
    </location>
</feature>
<evidence type="ECO:0000256" key="1">
    <source>
        <dbReference type="ARBA" id="ARBA00004496"/>
    </source>
</evidence>
<dbReference type="FunFam" id="3.90.950.10:FF:000005">
    <property type="entry name" value="7-methyl-GTP pyrophosphatase"/>
    <property type="match status" value="1"/>
</dbReference>
<protein>
    <recommendedName>
        <fullName evidence="8 9">7-methyl-GTP pyrophosphatase</fullName>
        <shortName evidence="9">m(7)GTP pyrophosphatase</shortName>
        <ecNumber evidence="9">3.6.1.-</ecNumber>
    </recommendedName>
</protein>
<name>A0AAU9QBU9_9VIBR</name>
<dbReference type="InterPro" id="IPR003697">
    <property type="entry name" value="Maf-like"/>
</dbReference>
<dbReference type="Proteomes" id="UP001295420">
    <property type="component" value="Unassembled WGS sequence"/>
</dbReference>
<evidence type="ECO:0000313" key="11">
    <source>
        <dbReference type="Proteomes" id="UP001295420"/>
    </source>
</evidence>
<dbReference type="GO" id="GO:0005737">
    <property type="term" value="C:cytoplasm"/>
    <property type="evidence" value="ECO:0007669"/>
    <property type="project" value="UniProtKB-SubCell"/>
</dbReference>
<dbReference type="PANTHER" id="PTHR43213">
    <property type="entry name" value="BIFUNCTIONAL DTTP/UTP PYROPHOSPHATASE/METHYLTRANSFERASE PROTEIN-RELATED"/>
    <property type="match status" value="1"/>
</dbReference>
<dbReference type="RefSeq" id="WP_409932096.1">
    <property type="nucleotide sequence ID" value="NZ_CAKMTQ010000067.1"/>
</dbReference>
<dbReference type="PANTHER" id="PTHR43213:SF10">
    <property type="entry name" value="7-METHYL-GTP PYROPHOSPHATASE"/>
    <property type="match status" value="1"/>
</dbReference>
<gene>
    <name evidence="10" type="primary">yceF</name>
    <name evidence="10" type="ORF">THF1D04_70073</name>
</gene>
<dbReference type="PIRSF" id="PIRSF006305">
    <property type="entry name" value="Maf"/>
    <property type="match status" value="1"/>
</dbReference>
<dbReference type="GO" id="GO:0047429">
    <property type="term" value="F:nucleoside triphosphate diphosphatase activity"/>
    <property type="evidence" value="ECO:0007669"/>
    <property type="project" value="InterPro"/>
</dbReference>
<feature type="site" description="Important for substrate specificity" evidence="9">
    <location>
        <position position="14"/>
    </location>
</feature>
<evidence type="ECO:0000256" key="7">
    <source>
        <dbReference type="ARBA" id="ARBA00060749"/>
    </source>
</evidence>
<evidence type="ECO:0000256" key="9">
    <source>
        <dbReference type="HAMAP-Rule" id="MF_00528"/>
    </source>
</evidence>
<comment type="catalytic activity">
    <reaction evidence="5 9">
        <text>N(7)-methyl-GTP + H2O = N(7)-methyl-GMP + diphosphate + H(+)</text>
        <dbReference type="Rhea" id="RHEA:58744"/>
        <dbReference type="ChEBI" id="CHEBI:15377"/>
        <dbReference type="ChEBI" id="CHEBI:15378"/>
        <dbReference type="ChEBI" id="CHEBI:33019"/>
        <dbReference type="ChEBI" id="CHEBI:58285"/>
        <dbReference type="ChEBI" id="CHEBI:87133"/>
    </reaction>
</comment>
<evidence type="ECO:0000313" key="10">
    <source>
        <dbReference type="EMBL" id="CAH1541366.1"/>
    </source>
</evidence>
<feature type="site" description="Important for substrate specificity" evidence="9">
    <location>
        <position position="155"/>
    </location>
</feature>
<evidence type="ECO:0000256" key="5">
    <source>
        <dbReference type="ARBA" id="ARBA00050213"/>
    </source>
</evidence>
<feature type="active site" description="Proton acceptor" evidence="9">
    <location>
        <position position="70"/>
    </location>
</feature>
<evidence type="ECO:0000256" key="8">
    <source>
        <dbReference type="ARBA" id="ARBA00068163"/>
    </source>
</evidence>